<reference evidence="3 4" key="1">
    <citation type="submission" date="2019-02" db="EMBL/GenBank/DDBJ databases">
        <title>Deep-cultivation of Planctomycetes and their phenomic and genomic characterization uncovers novel biology.</title>
        <authorList>
            <person name="Wiegand S."/>
            <person name="Jogler M."/>
            <person name="Boedeker C."/>
            <person name="Pinto D."/>
            <person name="Vollmers J."/>
            <person name="Rivas-Marin E."/>
            <person name="Kohn T."/>
            <person name="Peeters S.H."/>
            <person name="Heuer A."/>
            <person name="Rast P."/>
            <person name="Oberbeckmann S."/>
            <person name="Bunk B."/>
            <person name="Jeske O."/>
            <person name="Meyerdierks A."/>
            <person name="Storesund J.E."/>
            <person name="Kallscheuer N."/>
            <person name="Luecker S."/>
            <person name="Lage O.M."/>
            <person name="Pohl T."/>
            <person name="Merkel B.J."/>
            <person name="Hornburger P."/>
            <person name="Mueller R.-W."/>
            <person name="Bruemmer F."/>
            <person name="Labrenz M."/>
            <person name="Spormann A.M."/>
            <person name="Op den Camp H."/>
            <person name="Overmann J."/>
            <person name="Amann R."/>
            <person name="Jetten M.S.M."/>
            <person name="Mascher T."/>
            <person name="Medema M.H."/>
            <person name="Devos D.P."/>
            <person name="Kaster A.-K."/>
            <person name="Ovreas L."/>
            <person name="Rohde M."/>
            <person name="Galperin M.Y."/>
            <person name="Jogler C."/>
        </authorList>
    </citation>
    <scope>NUCLEOTIDE SEQUENCE [LARGE SCALE GENOMIC DNA]</scope>
    <source>
        <strain evidence="3 4">Pan44</strain>
    </source>
</reference>
<gene>
    <name evidence="3" type="ORF">Pan44_01560</name>
</gene>
<protein>
    <recommendedName>
        <fullName evidence="2">DUF1559 domain-containing protein</fullName>
    </recommendedName>
</protein>
<dbReference type="InParanoid" id="A0A517S7Q0"/>
<dbReference type="InterPro" id="IPR027558">
    <property type="entry name" value="Pre_pil_HX9DG_C"/>
</dbReference>
<name>A0A517S7Q0_9PLAN</name>
<dbReference type="NCBIfam" id="TIGR04294">
    <property type="entry name" value="pre_pil_HX9DG"/>
    <property type="match status" value="1"/>
</dbReference>
<dbReference type="InterPro" id="IPR011453">
    <property type="entry name" value="DUF1559"/>
</dbReference>
<sequence>MATTQDAMNLPVLTVPPPNGNAPERNDAFSSQHEGGAQFVLCDGSVRFISENIQHTTLLWVAANPYDRTNNGLGYGIYQRLGSRADGLVLGDF</sequence>
<evidence type="ECO:0000313" key="3">
    <source>
        <dbReference type="EMBL" id="QDT52147.1"/>
    </source>
</evidence>
<dbReference type="EMBL" id="CP036271">
    <property type="protein sequence ID" value="QDT52147.1"/>
    <property type="molecule type" value="Genomic_DNA"/>
</dbReference>
<dbReference type="AlphaFoldDB" id="A0A517S7Q0"/>
<dbReference type="Proteomes" id="UP000315700">
    <property type="component" value="Chromosome"/>
</dbReference>
<dbReference type="Pfam" id="PF07596">
    <property type="entry name" value="SBP_bac_10"/>
    <property type="match status" value="1"/>
</dbReference>
<feature type="region of interest" description="Disordered" evidence="1">
    <location>
        <begin position="1"/>
        <end position="30"/>
    </location>
</feature>
<evidence type="ECO:0000256" key="1">
    <source>
        <dbReference type="SAM" id="MobiDB-lite"/>
    </source>
</evidence>
<keyword evidence="4" id="KW-1185">Reference proteome</keyword>
<proteinExistence type="predicted"/>
<accession>A0A517S7Q0</accession>
<organism evidence="3 4">
    <name type="scientific">Caulifigura coniformis</name>
    <dbReference type="NCBI Taxonomy" id="2527983"/>
    <lineage>
        <taxon>Bacteria</taxon>
        <taxon>Pseudomonadati</taxon>
        <taxon>Planctomycetota</taxon>
        <taxon>Planctomycetia</taxon>
        <taxon>Planctomycetales</taxon>
        <taxon>Planctomycetaceae</taxon>
        <taxon>Caulifigura</taxon>
    </lineage>
</organism>
<evidence type="ECO:0000259" key="2">
    <source>
        <dbReference type="Pfam" id="PF07596"/>
    </source>
</evidence>
<evidence type="ECO:0000313" key="4">
    <source>
        <dbReference type="Proteomes" id="UP000315700"/>
    </source>
</evidence>
<feature type="domain" description="DUF1559" evidence="2">
    <location>
        <begin position="16"/>
        <end position="54"/>
    </location>
</feature>
<dbReference type="KEGG" id="ccos:Pan44_01560"/>